<dbReference type="PANTHER" id="PTHR10241">
    <property type="entry name" value="LETHAL 2 GIANT LARVAE PROTEIN"/>
    <property type="match status" value="1"/>
</dbReference>
<feature type="region of interest" description="Disordered" evidence="1">
    <location>
        <begin position="811"/>
        <end position="847"/>
    </location>
</feature>
<feature type="region of interest" description="Disordered" evidence="1">
    <location>
        <begin position="859"/>
        <end position="908"/>
    </location>
</feature>
<dbReference type="GO" id="GO:0005737">
    <property type="term" value="C:cytoplasm"/>
    <property type="evidence" value="ECO:0007669"/>
    <property type="project" value="TreeGrafter"/>
</dbReference>
<dbReference type="EMBL" id="BMAR01000001">
    <property type="protein sequence ID" value="GFR40026.1"/>
    <property type="molecule type" value="Genomic_DNA"/>
</dbReference>
<dbReference type="GO" id="GO:0045159">
    <property type="term" value="F:myosin II binding"/>
    <property type="evidence" value="ECO:0007669"/>
    <property type="project" value="TreeGrafter"/>
</dbReference>
<dbReference type="Proteomes" id="UP001054857">
    <property type="component" value="Unassembled WGS sequence"/>
</dbReference>
<dbReference type="GO" id="GO:0006887">
    <property type="term" value="P:exocytosis"/>
    <property type="evidence" value="ECO:0007669"/>
    <property type="project" value="TreeGrafter"/>
</dbReference>
<dbReference type="InterPro" id="IPR036322">
    <property type="entry name" value="WD40_repeat_dom_sf"/>
</dbReference>
<dbReference type="Gene3D" id="2.130.10.10">
    <property type="entry name" value="YVTN repeat-like/Quinoprotein amine dehydrogenase"/>
    <property type="match status" value="2"/>
</dbReference>
<dbReference type="GO" id="GO:0006893">
    <property type="term" value="P:Golgi to plasma membrane transport"/>
    <property type="evidence" value="ECO:0007669"/>
    <property type="project" value="TreeGrafter"/>
</dbReference>
<dbReference type="PANTHER" id="PTHR10241:SF25">
    <property type="entry name" value="TOMOSYN, ISOFORM C"/>
    <property type="match status" value="1"/>
</dbReference>
<feature type="region of interest" description="Disordered" evidence="1">
    <location>
        <begin position="1"/>
        <end position="26"/>
    </location>
</feature>
<dbReference type="InterPro" id="IPR015943">
    <property type="entry name" value="WD40/YVTN_repeat-like_dom_sf"/>
</dbReference>
<dbReference type="GO" id="GO:0019905">
    <property type="term" value="F:syntaxin binding"/>
    <property type="evidence" value="ECO:0007669"/>
    <property type="project" value="TreeGrafter"/>
</dbReference>
<feature type="compositionally biased region" description="Acidic residues" evidence="1">
    <location>
        <begin position="377"/>
        <end position="392"/>
    </location>
</feature>
<feature type="region of interest" description="Disordered" evidence="1">
    <location>
        <begin position="357"/>
        <end position="417"/>
    </location>
</feature>
<gene>
    <name evidence="2" type="ORF">Agub_g561</name>
</gene>
<dbReference type="AlphaFoldDB" id="A0AAD3HGS7"/>
<accession>A0AAD3HGS7</accession>
<sequence length="1033" mass="108049">MFGLGSGAGKKKEARKDAERTERDRLRSEALANAEDALLSTSGIPGTADALAVEPVQGLIGIATSDGKVKLLGRQGCELTLYSGAKYPYATRQLQFLQNRGVIMRVSKGGIMESWSVAAAASVDRGANSGARSLGTLKLRGDKIHCVADMPRDPYVLLGCASGCLRVAALVDAAGNPVAGSPGQARHFAVTPYKVRPEQLRGRGEVRQVAVQSRGQVHRALVLFTAGMAAVWDIRATQLLASIDPADQRATAATPSLAAAGQVTAVCWLGSGCSSGCGDYATGHVDGSVLVWALQGLGLEGTPAVTAVMRVEQGEAEPVRMLRCLPGGAPGLLVLGGQQVEQPEGLTLLPLPAAGQDEAGAEQQEGLEGAHAGGSGGEEEDQEEEEEEEEDVDAGREAEHRRRRKHRAVASPGKRRGRGPVKLPWFGHVIGFGLVVDGGVVTGYEPPSGVLQLVEGGQLVLYSLSRQQPRVLTPPLQRRAAITATEAPLVPLCKPAACGPSTITLEGLRQAAADSWEVMEEAEQQFVMGMQEVCRSGTPPPPPEGATWGLVYCTGHKDGGVCLWDLHGGTSRLLCAAPAGEAAAADAGRLGGSSSRSSPGSVTCVSLAWPTGLLLAGHQRGEVRMYQFSASQRHVECVTLDSVNAPGVCRPLQQPAGLQLRLRVLVNSGEITCLAYCQSIRAVAAGDKSGGVALIDTARPLVRWYALPGQHPLLAAAVAPLPLPAARARCAEVAGEEGAPSHTVVVADSEGRLAALDASRGCFVGRSGPLQPKNGSYSLALELLDERCNPLWARRQMGAGCCQAALGVPGSGYAWEDEEDEAPGDEGDDDDEEEEAQEQEEEDLEGLSVEELLARAALQADGAHPPPPRSGRKARRKPQERSRRAGGGAAGALDAMEDGSSAPAATLSSCPDPTAHYVLLVTDQYLRLYSASHVLLADRATAAKRSPPAGQQLVYARPLQVAGAPGVMALAAGEHGLCVQVYSLPSLDLLHEAPLSASLSWFWDVPPGHERRLGRLVAASRLGHLLLLGLGNE</sequence>
<reference evidence="2 3" key="1">
    <citation type="journal article" date="2021" name="Sci. Rep.">
        <title>Genome sequencing of the multicellular alga Astrephomene provides insights into convergent evolution of germ-soma differentiation.</title>
        <authorList>
            <person name="Yamashita S."/>
            <person name="Yamamoto K."/>
            <person name="Matsuzaki R."/>
            <person name="Suzuki S."/>
            <person name="Yamaguchi H."/>
            <person name="Hirooka S."/>
            <person name="Minakuchi Y."/>
            <person name="Miyagishima S."/>
            <person name="Kawachi M."/>
            <person name="Toyoda A."/>
            <person name="Nozaki H."/>
        </authorList>
    </citation>
    <scope>NUCLEOTIDE SEQUENCE [LARGE SCALE GENOMIC DNA]</scope>
    <source>
        <strain evidence="2 3">NIES-4017</strain>
    </source>
</reference>
<protein>
    <submittedName>
        <fullName evidence="2">Uncharacterized protein</fullName>
    </submittedName>
</protein>
<comment type="caution">
    <text evidence="2">The sequence shown here is derived from an EMBL/GenBank/DDBJ whole genome shotgun (WGS) entry which is preliminary data.</text>
</comment>
<evidence type="ECO:0000313" key="3">
    <source>
        <dbReference type="Proteomes" id="UP001054857"/>
    </source>
</evidence>
<organism evidence="2 3">
    <name type="scientific">Astrephomene gubernaculifera</name>
    <dbReference type="NCBI Taxonomy" id="47775"/>
    <lineage>
        <taxon>Eukaryota</taxon>
        <taxon>Viridiplantae</taxon>
        <taxon>Chlorophyta</taxon>
        <taxon>core chlorophytes</taxon>
        <taxon>Chlorophyceae</taxon>
        <taxon>CS clade</taxon>
        <taxon>Chlamydomonadales</taxon>
        <taxon>Astrephomenaceae</taxon>
        <taxon>Astrephomene</taxon>
    </lineage>
</organism>
<feature type="compositionally biased region" description="Acidic residues" evidence="1">
    <location>
        <begin position="815"/>
        <end position="845"/>
    </location>
</feature>
<evidence type="ECO:0000313" key="2">
    <source>
        <dbReference type="EMBL" id="GFR40026.1"/>
    </source>
</evidence>
<feature type="compositionally biased region" description="Low complexity" evidence="1">
    <location>
        <begin position="357"/>
        <end position="370"/>
    </location>
</feature>
<name>A0AAD3HGS7_9CHLO</name>
<feature type="compositionally biased region" description="Basic and acidic residues" evidence="1">
    <location>
        <begin position="10"/>
        <end position="26"/>
    </location>
</feature>
<proteinExistence type="predicted"/>
<dbReference type="GO" id="GO:0005886">
    <property type="term" value="C:plasma membrane"/>
    <property type="evidence" value="ECO:0007669"/>
    <property type="project" value="TreeGrafter"/>
</dbReference>
<feature type="non-terminal residue" evidence="2">
    <location>
        <position position="1"/>
    </location>
</feature>
<feature type="compositionally biased region" description="Basic residues" evidence="1">
    <location>
        <begin position="401"/>
        <end position="417"/>
    </location>
</feature>
<evidence type="ECO:0000256" key="1">
    <source>
        <dbReference type="SAM" id="MobiDB-lite"/>
    </source>
</evidence>
<dbReference type="SUPFAM" id="SSF50978">
    <property type="entry name" value="WD40 repeat-like"/>
    <property type="match status" value="2"/>
</dbReference>
<keyword evidence="3" id="KW-1185">Reference proteome</keyword>
<dbReference type="GO" id="GO:0005096">
    <property type="term" value="F:GTPase activator activity"/>
    <property type="evidence" value="ECO:0007669"/>
    <property type="project" value="TreeGrafter"/>
</dbReference>